<evidence type="ECO:0000256" key="4">
    <source>
        <dbReference type="ARBA" id="ARBA00044144"/>
    </source>
</evidence>
<evidence type="ECO:0000256" key="5">
    <source>
        <dbReference type="ARBA" id="ARBA00044345"/>
    </source>
</evidence>
<dbReference type="InterPro" id="IPR016024">
    <property type="entry name" value="ARM-type_fold"/>
</dbReference>
<reference evidence="9 10" key="1">
    <citation type="submission" date="2023-08" db="EMBL/GenBank/DDBJ databases">
        <title>A Necator americanus chromosomal reference genome.</title>
        <authorList>
            <person name="Ilik V."/>
            <person name="Petrzelkova K.J."/>
            <person name="Pardy F."/>
            <person name="Fuh T."/>
            <person name="Niatou-Singa F.S."/>
            <person name="Gouil Q."/>
            <person name="Baker L."/>
            <person name="Ritchie M.E."/>
            <person name="Jex A.R."/>
            <person name="Gazzola D."/>
            <person name="Li H."/>
            <person name="Toshio Fujiwara R."/>
            <person name="Zhan B."/>
            <person name="Aroian R.V."/>
            <person name="Pafco B."/>
            <person name="Schwarz E.M."/>
        </authorList>
    </citation>
    <scope>NUCLEOTIDE SEQUENCE [LARGE SCALE GENOMIC DNA]</scope>
    <source>
        <strain evidence="9 10">Aroian</strain>
        <tissue evidence="9">Whole animal</tissue>
    </source>
</reference>
<gene>
    <name evidence="9" type="primary">Necator_chrII.g8317</name>
    <name evidence="9" type="ORF">RB195_020523</name>
</gene>
<proteinExistence type="inferred from homology"/>
<evidence type="ECO:0000256" key="1">
    <source>
        <dbReference type="ARBA" id="ARBA00004514"/>
    </source>
</evidence>
<name>A0ABR1CJ94_NECAM</name>
<evidence type="ECO:0000256" key="7">
    <source>
        <dbReference type="SAM" id="MobiDB-lite"/>
    </source>
</evidence>
<sequence>MLPDQLLLETLFLSRRVSKGMRYSIEARRRTLTMPPKREQKKETESLTGVIVVDSYDPRFAPLSPTIGPWCLQPICNVPLIDFTLSWIMRTEVRKVMLVVSEKNAPYLEKVERQWKHCFESLSVISCKNAMSVGDALREVDTRGLLTGDFLLISNPATFTSSTLRAQIAAYRERRRENKNNVMTVIYSDLKTPKNAVVGIEKTTKKLKIYHKQEDPTQLDIDKPHFIGDTVIRRDIVDSGIAICSLNISAQFSDNFDFQHRDDVIREILVNEEILLQNIHVEVLPASEAALSVTDYCSLLLISNLLMERWFYPLVPDRMTCEDCCGFNALPGNVYVAVDEQDFGRLSPVGSVCKRAFNTTFGNKCDVHESAIVSCSTIGRASHIGADSVVINCIVGENCVIGANCRLEESVIGNGVCIPDGTQLQKYSVISAEVSYPAGMDLPANCALCSCRPHEDFDETIKCKAIKDVHIWTLASGGPFWTVNGRKADSGNGSVGDENEVDVGTESESGEPAELDATAQFYEEVAESMERIQGFTFSDQQMHNLILEINSSKLAYNISMEDVAKYVFSAFLALPGNETWKGLKELCSKWILLFKNYYKPKKSQVQLLLAIEERYKESPEEFGVMIARLVHFLYNDLDVLEEDAILEWTSSIDESSELNRIMKPIVEWLQQDSDEDESEEE</sequence>
<evidence type="ECO:0000256" key="3">
    <source>
        <dbReference type="ARBA" id="ARBA00022490"/>
    </source>
</evidence>
<comment type="caution">
    <text evidence="9">The sequence shown here is derived from an EMBL/GenBank/DDBJ whole genome shotgun (WGS) entry which is preliminary data.</text>
</comment>
<dbReference type="InterPro" id="IPR029044">
    <property type="entry name" value="Nucleotide-diphossugar_trans"/>
</dbReference>
<keyword evidence="3" id="KW-0963">Cytoplasm</keyword>
<dbReference type="PANTHER" id="PTHR45887">
    <property type="entry name" value="TRANSLATION INITIATION FACTOR EIF-2B SUBUNIT EPSILON"/>
    <property type="match status" value="1"/>
</dbReference>
<dbReference type="PROSITE" id="PS51363">
    <property type="entry name" value="W2"/>
    <property type="match status" value="1"/>
</dbReference>
<dbReference type="Gene3D" id="3.90.550.10">
    <property type="entry name" value="Spore Coat Polysaccharide Biosynthesis Protein SpsA, Chain A"/>
    <property type="match status" value="1"/>
</dbReference>
<dbReference type="SMART" id="SM00515">
    <property type="entry name" value="eIF5C"/>
    <property type="match status" value="1"/>
</dbReference>
<comment type="subcellular location">
    <subcellularLocation>
        <location evidence="1">Cytoplasm</location>
        <location evidence="1">Cytosol</location>
    </subcellularLocation>
</comment>
<organism evidence="9 10">
    <name type="scientific">Necator americanus</name>
    <name type="common">Human hookworm</name>
    <dbReference type="NCBI Taxonomy" id="51031"/>
    <lineage>
        <taxon>Eukaryota</taxon>
        <taxon>Metazoa</taxon>
        <taxon>Ecdysozoa</taxon>
        <taxon>Nematoda</taxon>
        <taxon>Chromadorea</taxon>
        <taxon>Rhabditida</taxon>
        <taxon>Rhabditina</taxon>
        <taxon>Rhabditomorpha</taxon>
        <taxon>Strongyloidea</taxon>
        <taxon>Ancylostomatidae</taxon>
        <taxon>Bunostominae</taxon>
        <taxon>Necator</taxon>
    </lineage>
</organism>
<dbReference type="Pfam" id="PF25084">
    <property type="entry name" value="LbH_EIF2B"/>
    <property type="match status" value="1"/>
</dbReference>
<accession>A0ABR1CJ94</accession>
<dbReference type="Gene3D" id="1.25.40.180">
    <property type="match status" value="1"/>
</dbReference>
<dbReference type="SUPFAM" id="SSF48371">
    <property type="entry name" value="ARM repeat"/>
    <property type="match status" value="1"/>
</dbReference>
<feature type="region of interest" description="Disordered" evidence="7">
    <location>
        <begin position="488"/>
        <end position="511"/>
    </location>
</feature>
<protein>
    <recommendedName>
        <fullName evidence="4">Translation initiation factor eIF2B subunit epsilon</fullName>
    </recommendedName>
    <alternativeName>
        <fullName evidence="5">eIF2B GDP-GTP exchange factor subunit epsilon</fullName>
    </alternativeName>
</protein>
<dbReference type="Pfam" id="PF02020">
    <property type="entry name" value="W2"/>
    <property type="match status" value="1"/>
</dbReference>
<evidence type="ECO:0000256" key="2">
    <source>
        <dbReference type="ARBA" id="ARBA00007878"/>
    </source>
</evidence>
<comment type="subunit">
    <text evidence="6">Component of the translation initiation factor 2B (eIF2B) complex which is a heterodecamer of two sets of five different subunits: alpha, beta, gamma, delta and epsilon. Subunits alpha, beta and delta comprise a regulatory subcomplex and subunits epsilon and gamma comprise a catalytic subcomplex. Within the complex, the hexameric regulatory complex resides at the center, with the two heterodimeric catalytic subcomplexes bound on opposite sides.</text>
</comment>
<dbReference type="InterPro" id="IPR003307">
    <property type="entry name" value="W2_domain"/>
</dbReference>
<dbReference type="PANTHER" id="PTHR45887:SF1">
    <property type="entry name" value="TRANSLATION INITIATION FACTOR EIF-2B SUBUNIT EPSILON"/>
    <property type="match status" value="1"/>
</dbReference>
<evidence type="ECO:0000313" key="10">
    <source>
        <dbReference type="Proteomes" id="UP001303046"/>
    </source>
</evidence>
<dbReference type="InterPro" id="IPR056764">
    <property type="entry name" value="LbH_EIF2B3/5"/>
</dbReference>
<evidence type="ECO:0000256" key="6">
    <source>
        <dbReference type="ARBA" id="ARBA00046432"/>
    </source>
</evidence>
<dbReference type="InterPro" id="IPR044123">
    <property type="entry name" value="W2_eIF2B_epsilon"/>
</dbReference>
<evidence type="ECO:0000259" key="8">
    <source>
        <dbReference type="PROSITE" id="PS51363"/>
    </source>
</evidence>
<keyword evidence="10" id="KW-1185">Reference proteome</keyword>
<dbReference type="InterPro" id="IPR051956">
    <property type="entry name" value="eIF2B_epsilon"/>
</dbReference>
<evidence type="ECO:0000313" key="9">
    <source>
        <dbReference type="EMBL" id="KAK6738471.1"/>
    </source>
</evidence>
<feature type="compositionally biased region" description="Acidic residues" evidence="7">
    <location>
        <begin position="497"/>
        <end position="511"/>
    </location>
</feature>
<dbReference type="Gene3D" id="2.160.10.10">
    <property type="entry name" value="Hexapeptide repeat proteins"/>
    <property type="match status" value="1"/>
</dbReference>
<dbReference type="CDD" id="cd11558">
    <property type="entry name" value="W2_eIF2B_epsilon"/>
    <property type="match status" value="1"/>
</dbReference>
<comment type="similarity">
    <text evidence="2">Belongs to the eIF-2B gamma/epsilon subunits family.</text>
</comment>
<dbReference type="EMBL" id="JAVFWL010000002">
    <property type="protein sequence ID" value="KAK6738471.1"/>
    <property type="molecule type" value="Genomic_DNA"/>
</dbReference>
<dbReference type="Proteomes" id="UP001303046">
    <property type="component" value="Unassembled WGS sequence"/>
</dbReference>
<feature type="domain" description="W2" evidence="8">
    <location>
        <begin position="515"/>
        <end position="679"/>
    </location>
</feature>
<dbReference type="SUPFAM" id="SSF53448">
    <property type="entry name" value="Nucleotide-diphospho-sugar transferases"/>
    <property type="match status" value="1"/>
</dbReference>